<evidence type="ECO:0000313" key="1">
    <source>
        <dbReference type="EMBL" id="KAI3704101.1"/>
    </source>
</evidence>
<comment type="caution">
    <text evidence="1">The sequence shown here is derived from an EMBL/GenBank/DDBJ whole genome shotgun (WGS) entry which is preliminary data.</text>
</comment>
<dbReference type="Proteomes" id="UP001056120">
    <property type="component" value="Linkage Group LG25"/>
</dbReference>
<proteinExistence type="predicted"/>
<name>A0ACB9A300_9ASTR</name>
<evidence type="ECO:0000313" key="2">
    <source>
        <dbReference type="Proteomes" id="UP001056120"/>
    </source>
</evidence>
<reference evidence="2" key="1">
    <citation type="journal article" date="2022" name="Mol. Ecol. Resour.">
        <title>The genomes of chicory, endive, great burdock and yacon provide insights into Asteraceae palaeo-polyploidization history and plant inulin production.</title>
        <authorList>
            <person name="Fan W."/>
            <person name="Wang S."/>
            <person name="Wang H."/>
            <person name="Wang A."/>
            <person name="Jiang F."/>
            <person name="Liu H."/>
            <person name="Zhao H."/>
            <person name="Xu D."/>
            <person name="Zhang Y."/>
        </authorList>
    </citation>
    <scope>NUCLEOTIDE SEQUENCE [LARGE SCALE GENOMIC DNA]</scope>
    <source>
        <strain evidence="2">cv. Yunnan</strain>
    </source>
</reference>
<dbReference type="EMBL" id="CM042042">
    <property type="protein sequence ID" value="KAI3704101.1"/>
    <property type="molecule type" value="Genomic_DNA"/>
</dbReference>
<organism evidence="1 2">
    <name type="scientific">Smallanthus sonchifolius</name>
    <dbReference type="NCBI Taxonomy" id="185202"/>
    <lineage>
        <taxon>Eukaryota</taxon>
        <taxon>Viridiplantae</taxon>
        <taxon>Streptophyta</taxon>
        <taxon>Embryophyta</taxon>
        <taxon>Tracheophyta</taxon>
        <taxon>Spermatophyta</taxon>
        <taxon>Magnoliopsida</taxon>
        <taxon>eudicotyledons</taxon>
        <taxon>Gunneridae</taxon>
        <taxon>Pentapetalae</taxon>
        <taxon>asterids</taxon>
        <taxon>campanulids</taxon>
        <taxon>Asterales</taxon>
        <taxon>Asteraceae</taxon>
        <taxon>Asteroideae</taxon>
        <taxon>Heliantheae alliance</taxon>
        <taxon>Millerieae</taxon>
        <taxon>Smallanthus</taxon>
    </lineage>
</organism>
<protein>
    <submittedName>
        <fullName evidence="1">Uncharacterized protein</fullName>
    </submittedName>
</protein>
<keyword evidence="2" id="KW-1185">Reference proteome</keyword>
<accession>A0ACB9A300</accession>
<sequence>MLTKAERVEYDEDVSKKKKWAQKSMKKRYEVGDPSVGLLGEPSGKTEQTERVDFDIEDTTSRAEAQDHTRGSNVFTNTDSKQQFTFDDIPPSKWRERSVEMLSWCSAEL</sequence>
<gene>
    <name evidence="1" type="ORF">L1987_74314</name>
</gene>
<reference evidence="1 2" key="2">
    <citation type="journal article" date="2022" name="Mol. Ecol. Resour.">
        <title>The genomes of chicory, endive, great burdock and yacon provide insights into Asteraceae paleo-polyploidization history and plant inulin production.</title>
        <authorList>
            <person name="Fan W."/>
            <person name="Wang S."/>
            <person name="Wang H."/>
            <person name="Wang A."/>
            <person name="Jiang F."/>
            <person name="Liu H."/>
            <person name="Zhao H."/>
            <person name="Xu D."/>
            <person name="Zhang Y."/>
        </authorList>
    </citation>
    <scope>NUCLEOTIDE SEQUENCE [LARGE SCALE GENOMIC DNA]</scope>
    <source>
        <strain evidence="2">cv. Yunnan</strain>
        <tissue evidence="1">Leaves</tissue>
    </source>
</reference>